<name>A0AAV3NS78_LITER</name>
<dbReference type="Proteomes" id="UP001454036">
    <property type="component" value="Unassembled WGS sequence"/>
</dbReference>
<proteinExistence type="predicted"/>
<dbReference type="AlphaFoldDB" id="A0AAV3NS78"/>
<gene>
    <name evidence="1" type="ORF">LIER_02789</name>
</gene>
<dbReference type="InterPro" id="IPR025322">
    <property type="entry name" value="PADRE_dom"/>
</dbReference>
<protein>
    <submittedName>
        <fullName evidence="1">Uncharacterized protein</fullName>
    </submittedName>
</protein>
<sequence length="213" mass="23429">MGSCVSLSQNNDIDIGSVPSAHVISLNGDLLEFPGLSTVSEILQNQESESSFLCNSDRLNFNEYISSLNPNYQLQAGQIYFILPQSKLHNKLSASDMAALAVKASLALQKDLAKSSSGRCSHRRKNRKTRISPVILDLQNQEHDYSENEYILQNKIGGCGGVSNQKNNVLGVSRTGSVKKMQRVSSRRAKLGVRSFRLKLSTIDEGTTLQCHD</sequence>
<organism evidence="1 2">
    <name type="scientific">Lithospermum erythrorhizon</name>
    <name type="common">Purple gromwell</name>
    <name type="synonym">Lithospermum officinale var. erythrorhizon</name>
    <dbReference type="NCBI Taxonomy" id="34254"/>
    <lineage>
        <taxon>Eukaryota</taxon>
        <taxon>Viridiplantae</taxon>
        <taxon>Streptophyta</taxon>
        <taxon>Embryophyta</taxon>
        <taxon>Tracheophyta</taxon>
        <taxon>Spermatophyta</taxon>
        <taxon>Magnoliopsida</taxon>
        <taxon>eudicotyledons</taxon>
        <taxon>Gunneridae</taxon>
        <taxon>Pentapetalae</taxon>
        <taxon>asterids</taxon>
        <taxon>lamiids</taxon>
        <taxon>Boraginales</taxon>
        <taxon>Boraginaceae</taxon>
        <taxon>Boraginoideae</taxon>
        <taxon>Lithospermeae</taxon>
        <taxon>Lithospermum</taxon>
    </lineage>
</organism>
<dbReference type="PANTHER" id="PTHR33052">
    <property type="entry name" value="DUF4228 DOMAIN PROTEIN-RELATED"/>
    <property type="match status" value="1"/>
</dbReference>
<accession>A0AAV3NS78</accession>
<dbReference type="EMBL" id="BAABME010000315">
    <property type="protein sequence ID" value="GAA0141707.1"/>
    <property type="molecule type" value="Genomic_DNA"/>
</dbReference>
<evidence type="ECO:0000313" key="1">
    <source>
        <dbReference type="EMBL" id="GAA0141707.1"/>
    </source>
</evidence>
<dbReference type="Pfam" id="PF14009">
    <property type="entry name" value="PADRE"/>
    <property type="match status" value="1"/>
</dbReference>
<keyword evidence="2" id="KW-1185">Reference proteome</keyword>
<comment type="caution">
    <text evidence="1">The sequence shown here is derived from an EMBL/GenBank/DDBJ whole genome shotgun (WGS) entry which is preliminary data.</text>
</comment>
<evidence type="ECO:0000313" key="2">
    <source>
        <dbReference type="Proteomes" id="UP001454036"/>
    </source>
</evidence>
<reference evidence="1 2" key="1">
    <citation type="submission" date="2024-01" db="EMBL/GenBank/DDBJ databases">
        <title>The complete chloroplast genome sequence of Lithospermum erythrorhizon: insights into the phylogenetic relationship among Boraginaceae species and the maternal lineages of purple gromwells.</title>
        <authorList>
            <person name="Okada T."/>
            <person name="Watanabe K."/>
        </authorList>
    </citation>
    <scope>NUCLEOTIDE SEQUENCE [LARGE SCALE GENOMIC DNA]</scope>
</reference>